<keyword evidence="4" id="KW-1185">Reference proteome</keyword>
<evidence type="ECO:0000313" key="4">
    <source>
        <dbReference type="Proteomes" id="UP000053676"/>
    </source>
</evidence>
<dbReference type="KEGG" id="nai:NECAME_09414"/>
<dbReference type="SUPFAM" id="SSF55550">
    <property type="entry name" value="SH2 domain"/>
    <property type="match status" value="1"/>
</dbReference>
<evidence type="ECO:0000259" key="2">
    <source>
        <dbReference type="PROSITE" id="PS50001"/>
    </source>
</evidence>
<proteinExistence type="predicted"/>
<feature type="domain" description="SH2" evidence="2">
    <location>
        <begin position="10"/>
        <end position="89"/>
    </location>
</feature>
<dbReference type="STRING" id="51031.W2TES1"/>
<protein>
    <recommendedName>
        <fullName evidence="2">SH2 domain-containing protein</fullName>
    </recommendedName>
</protein>
<gene>
    <name evidence="3" type="ORF">NECAME_09414</name>
</gene>
<dbReference type="OrthoDB" id="5838276at2759"/>
<dbReference type="PROSITE" id="PS50001">
    <property type="entry name" value="SH2"/>
    <property type="match status" value="1"/>
</dbReference>
<dbReference type="Pfam" id="PF00017">
    <property type="entry name" value="SH2"/>
    <property type="match status" value="1"/>
</dbReference>
<organism evidence="3 4">
    <name type="scientific">Necator americanus</name>
    <name type="common">Human hookworm</name>
    <dbReference type="NCBI Taxonomy" id="51031"/>
    <lineage>
        <taxon>Eukaryota</taxon>
        <taxon>Metazoa</taxon>
        <taxon>Ecdysozoa</taxon>
        <taxon>Nematoda</taxon>
        <taxon>Chromadorea</taxon>
        <taxon>Rhabditida</taxon>
        <taxon>Rhabditina</taxon>
        <taxon>Rhabditomorpha</taxon>
        <taxon>Strongyloidea</taxon>
        <taxon>Ancylostomatidae</taxon>
        <taxon>Bunostominae</taxon>
        <taxon>Necator</taxon>
    </lineage>
</organism>
<reference evidence="4" key="1">
    <citation type="journal article" date="2014" name="Nat. Genet.">
        <title>Genome of the human hookworm Necator americanus.</title>
        <authorList>
            <person name="Tang Y.T."/>
            <person name="Gao X."/>
            <person name="Rosa B.A."/>
            <person name="Abubucker S."/>
            <person name="Hallsworth-Pepin K."/>
            <person name="Martin J."/>
            <person name="Tyagi R."/>
            <person name="Heizer E."/>
            <person name="Zhang X."/>
            <person name="Bhonagiri-Palsikar V."/>
            <person name="Minx P."/>
            <person name="Warren W.C."/>
            <person name="Wang Q."/>
            <person name="Zhan B."/>
            <person name="Hotez P.J."/>
            <person name="Sternberg P.W."/>
            <person name="Dougall A."/>
            <person name="Gaze S.T."/>
            <person name="Mulvenna J."/>
            <person name="Sotillo J."/>
            <person name="Ranganathan S."/>
            <person name="Rabelo E.M."/>
            <person name="Wilson R.K."/>
            <person name="Felgner P.L."/>
            <person name="Bethony J."/>
            <person name="Hawdon J.M."/>
            <person name="Gasser R.B."/>
            <person name="Loukas A."/>
            <person name="Mitreva M."/>
        </authorList>
    </citation>
    <scope>NUCLEOTIDE SEQUENCE [LARGE SCALE GENOMIC DNA]</scope>
</reference>
<keyword evidence="1" id="KW-0727">SH2 domain</keyword>
<dbReference type="InterPro" id="IPR000980">
    <property type="entry name" value="SH2"/>
</dbReference>
<sequence>MFKDLENENWYHGALPLEDVVCLITIRGDFLLRALESEDGRGPMPCLTVRVENHVKDFPIHKIQQANAYLFTIDGVNKAPSFHKYENNE</sequence>
<name>W2TES1_NECAM</name>
<dbReference type="AlphaFoldDB" id="W2TES1"/>
<dbReference type="EMBL" id="KI659224">
    <property type="protein sequence ID" value="ETN80094.1"/>
    <property type="molecule type" value="Genomic_DNA"/>
</dbReference>
<evidence type="ECO:0000313" key="3">
    <source>
        <dbReference type="EMBL" id="ETN80094.1"/>
    </source>
</evidence>
<dbReference type="Gene3D" id="3.30.505.10">
    <property type="entry name" value="SH2 domain"/>
    <property type="match status" value="1"/>
</dbReference>
<accession>W2TES1</accession>
<evidence type="ECO:0000256" key="1">
    <source>
        <dbReference type="PROSITE-ProRule" id="PRU00191"/>
    </source>
</evidence>
<dbReference type="InterPro" id="IPR036860">
    <property type="entry name" value="SH2_dom_sf"/>
</dbReference>
<dbReference type="Proteomes" id="UP000053676">
    <property type="component" value="Unassembled WGS sequence"/>
</dbReference>